<dbReference type="RefSeq" id="WP_022935420.1">
    <property type="nucleotide sequence ID" value="NZ_CP007154.1"/>
</dbReference>
<protein>
    <recommendedName>
        <fullName evidence="7">Phosphatidate cytidylyltransferase</fullName>
        <ecNumber evidence="6">2.7.7.41</ecNumber>
    </recommendedName>
    <alternativeName>
        <fullName evidence="20">CDP-DAG synthase</fullName>
    </alternativeName>
    <alternativeName>
        <fullName evidence="22">CDP-DG synthase</fullName>
    </alternativeName>
    <alternativeName>
        <fullName evidence="18">CDP-diacylglycerol synthase</fullName>
    </alternativeName>
    <alternativeName>
        <fullName evidence="21">CDP-diglyceride pyrophosphorylase</fullName>
    </alternativeName>
    <alternativeName>
        <fullName evidence="23">CDP-diglyceride synthase</fullName>
    </alternativeName>
    <alternativeName>
        <fullName evidence="19">CTP:phosphatidate cytidylyltransferase</fullName>
    </alternativeName>
</protein>
<dbReference type="GO" id="GO:0004605">
    <property type="term" value="F:phosphatidate cytidylyltransferase activity"/>
    <property type="evidence" value="ECO:0007669"/>
    <property type="project" value="UniProtKB-EC"/>
</dbReference>
<dbReference type="PATRIC" id="fig|743966.3.peg.573"/>
<dbReference type="Pfam" id="PF01148">
    <property type="entry name" value="CTP_transf_1"/>
    <property type="match status" value="1"/>
</dbReference>
<reference evidence="25 26" key="1">
    <citation type="journal article" date="2014" name="Genome Announc.">
        <title>Complete Genome Sequence of Mycoplasma bovoculi Strain M165/69T (ATCC 29104).</title>
        <authorList>
            <person name="Calcutt M.J."/>
            <person name="Foecking M.F."/>
        </authorList>
    </citation>
    <scope>NUCLEOTIDE SEQUENCE [LARGE SCALE GENOMIC DNA]</scope>
    <source>
        <strain evidence="25">M165/69</strain>
    </source>
</reference>
<keyword evidence="15 24" id="KW-0472">Membrane</keyword>
<evidence type="ECO:0000256" key="24">
    <source>
        <dbReference type="SAM" id="Phobius"/>
    </source>
</evidence>
<evidence type="ECO:0000256" key="12">
    <source>
        <dbReference type="ARBA" id="ARBA00022695"/>
    </source>
</evidence>
<evidence type="ECO:0000256" key="5">
    <source>
        <dbReference type="ARBA" id="ARBA00010185"/>
    </source>
</evidence>
<evidence type="ECO:0000313" key="25">
    <source>
        <dbReference type="EMBL" id="AHH45568.1"/>
    </source>
</evidence>
<evidence type="ECO:0000256" key="1">
    <source>
        <dbReference type="ARBA" id="ARBA00001698"/>
    </source>
</evidence>
<evidence type="ECO:0000256" key="17">
    <source>
        <dbReference type="ARBA" id="ARBA00023264"/>
    </source>
</evidence>
<dbReference type="GO" id="GO:0016024">
    <property type="term" value="P:CDP-diacylglycerol biosynthetic process"/>
    <property type="evidence" value="ECO:0007669"/>
    <property type="project" value="TreeGrafter"/>
</dbReference>
<feature type="transmembrane region" description="Helical" evidence="24">
    <location>
        <begin position="114"/>
        <end position="132"/>
    </location>
</feature>
<evidence type="ECO:0000313" key="26">
    <source>
        <dbReference type="Proteomes" id="UP000019229"/>
    </source>
</evidence>
<keyword evidence="10 25" id="KW-0808">Transferase</keyword>
<keyword evidence="16" id="KW-0594">Phospholipid biosynthesis</keyword>
<dbReference type="PANTHER" id="PTHR46382:SF1">
    <property type="entry name" value="PHOSPHATIDATE CYTIDYLYLTRANSFERASE"/>
    <property type="match status" value="1"/>
</dbReference>
<feature type="transmembrane region" description="Helical" evidence="24">
    <location>
        <begin position="172"/>
        <end position="195"/>
    </location>
</feature>
<evidence type="ECO:0000256" key="11">
    <source>
        <dbReference type="ARBA" id="ARBA00022692"/>
    </source>
</evidence>
<evidence type="ECO:0000256" key="19">
    <source>
        <dbReference type="ARBA" id="ARBA00031825"/>
    </source>
</evidence>
<comment type="similarity">
    <text evidence="5">Belongs to the CDS family.</text>
</comment>
<organism evidence="25 26">
    <name type="scientific">Mesomycoplasma bovoculi M165/69</name>
    <dbReference type="NCBI Taxonomy" id="743966"/>
    <lineage>
        <taxon>Bacteria</taxon>
        <taxon>Bacillati</taxon>
        <taxon>Mycoplasmatota</taxon>
        <taxon>Mycoplasmoidales</taxon>
        <taxon>Metamycoplasmataceae</taxon>
        <taxon>Mesomycoplasma</taxon>
    </lineage>
</organism>
<keyword evidence="12 25" id="KW-0548">Nucleotidyltransferase</keyword>
<evidence type="ECO:0000256" key="10">
    <source>
        <dbReference type="ARBA" id="ARBA00022679"/>
    </source>
</evidence>
<gene>
    <name evidence="25" type="primary">cdsA</name>
    <name evidence="25" type="ORF">MYB_02845</name>
</gene>
<keyword evidence="11 24" id="KW-0812">Transmembrane</keyword>
<evidence type="ECO:0000256" key="16">
    <source>
        <dbReference type="ARBA" id="ARBA00023209"/>
    </source>
</evidence>
<keyword evidence="17" id="KW-1208">Phospholipid metabolism</keyword>
<dbReference type="AlphaFoldDB" id="W5V1F2"/>
<keyword evidence="8" id="KW-1003">Cell membrane</keyword>
<evidence type="ECO:0000256" key="18">
    <source>
        <dbReference type="ARBA" id="ARBA00029893"/>
    </source>
</evidence>
<evidence type="ECO:0000256" key="14">
    <source>
        <dbReference type="ARBA" id="ARBA00023098"/>
    </source>
</evidence>
<sequence length="309" mass="35438">MLKFKSEKINDLVRRSIFGFIMLLLVFPILFITYYANVTGKIIGLIVFGLALAYSVYEIIQHFQLNKLSTIVLSLIPLYAYFLPVHVIETLLFNNNLNDNKESSILVKLISEQFQDYNILIVLVVVVIIFLLELKNNNKKQVILNSIITFIVIYLATIFFKLIWIINIFNIYLLLFLGFIAVFSDVFGYFAGTLFGQKIFHFSLKISPNKSLEGFISAFIFSALFISLIVFFGHSIIPPVSKLVVFQTLLIIILPIVAIIGDLFFSFIKRLLKIKDFSKIIKSHGGVFDRFDSTSFVFLFFAIILIISF</sequence>
<dbReference type="HOGENOM" id="CLU_037294_2_0_14"/>
<dbReference type="STRING" id="743966.MYB_02845"/>
<feature type="transmembrane region" description="Helical" evidence="24">
    <location>
        <begin position="42"/>
        <end position="60"/>
    </location>
</feature>
<evidence type="ECO:0000256" key="21">
    <source>
        <dbReference type="ARBA" id="ARBA00032396"/>
    </source>
</evidence>
<evidence type="ECO:0000256" key="7">
    <source>
        <dbReference type="ARBA" id="ARBA00019373"/>
    </source>
</evidence>
<evidence type="ECO:0000256" key="9">
    <source>
        <dbReference type="ARBA" id="ARBA00022516"/>
    </source>
</evidence>
<evidence type="ECO:0000256" key="8">
    <source>
        <dbReference type="ARBA" id="ARBA00022475"/>
    </source>
</evidence>
<comment type="pathway">
    <text evidence="3">Phospholipid metabolism; CDP-diacylglycerol biosynthesis; CDP-diacylglycerol from sn-glycerol 3-phosphate: step 3/3.</text>
</comment>
<feature type="transmembrane region" description="Helical" evidence="24">
    <location>
        <begin position="72"/>
        <end position="94"/>
    </location>
</feature>
<keyword evidence="26" id="KW-1185">Reference proteome</keyword>
<dbReference type="EC" id="2.7.7.41" evidence="6"/>
<comment type="pathway">
    <text evidence="4">Lipid metabolism.</text>
</comment>
<proteinExistence type="inferred from homology"/>
<accession>W5V1F2</accession>
<dbReference type="OrthoDB" id="9799199at2"/>
<comment type="subcellular location">
    <subcellularLocation>
        <location evidence="2">Cell membrane</location>
        <topology evidence="2">Multi-pass membrane protein</topology>
    </subcellularLocation>
</comment>
<feature type="transmembrane region" description="Helical" evidence="24">
    <location>
        <begin position="144"/>
        <end position="166"/>
    </location>
</feature>
<evidence type="ECO:0000256" key="2">
    <source>
        <dbReference type="ARBA" id="ARBA00004651"/>
    </source>
</evidence>
<evidence type="ECO:0000256" key="13">
    <source>
        <dbReference type="ARBA" id="ARBA00022989"/>
    </source>
</evidence>
<dbReference type="PANTHER" id="PTHR46382">
    <property type="entry name" value="PHOSPHATIDATE CYTIDYLYLTRANSFERASE"/>
    <property type="match status" value="1"/>
</dbReference>
<keyword evidence="13 24" id="KW-1133">Transmembrane helix</keyword>
<feature type="transmembrane region" description="Helical" evidence="24">
    <location>
        <begin position="215"/>
        <end position="237"/>
    </location>
</feature>
<feature type="transmembrane region" description="Helical" evidence="24">
    <location>
        <begin position="287"/>
        <end position="307"/>
    </location>
</feature>
<evidence type="ECO:0000256" key="3">
    <source>
        <dbReference type="ARBA" id="ARBA00005119"/>
    </source>
</evidence>
<dbReference type="GO" id="GO:0005886">
    <property type="term" value="C:plasma membrane"/>
    <property type="evidence" value="ECO:0007669"/>
    <property type="project" value="UniProtKB-SubCell"/>
</dbReference>
<feature type="transmembrane region" description="Helical" evidence="24">
    <location>
        <begin position="12"/>
        <end position="36"/>
    </location>
</feature>
<feature type="transmembrane region" description="Helical" evidence="24">
    <location>
        <begin position="243"/>
        <end position="267"/>
    </location>
</feature>
<evidence type="ECO:0000256" key="20">
    <source>
        <dbReference type="ARBA" id="ARBA00032253"/>
    </source>
</evidence>
<evidence type="ECO:0000256" key="6">
    <source>
        <dbReference type="ARBA" id="ARBA00012487"/>
    </source>
</evidence>
<dbReference type="KEGG" id="mbc:MYB_02845"/>
<dbReference type="Proteomes" id="UP000019229">
    <property type="component" value="Chromosome"/>
</dbReference>
<keyword evidence="14" id="KW-0443">Lipid metabolism</keyword>
<dbReference type="eggNOG" id="COG0575">
    <property type="taxonomic scope" value="Bacteria"/>
</dbReference>
<evidence type="ECO:0000256" key="15">
    <source>
        <dbReference type="ARBA" id="ARBA00023136"/>
    </source>
</evidence>
<comment type="catalytic activity">
    <reaction evidence="1">
        <text>a 1,2-diacyl-sn-glycero-3-phosphate + CTP + H(+) = a CDP-1,2-diacyl-sn-glycerol + diphosphate</text>
        <dbReference type="Rhea" id="RHEA:16229"/>
        <dbReference type="ChEBI" id="CHEBI:15378"/>
        <dbReference type="ChEBI" id="CHEBI:33019"/>
        <dbReference type="ChEBI" id="CHEBI:37563"/>
        <dbReference type="ChEBI" id="CHEBI:58332"/>
        <dbReference type="ChEBI" id="CHEBI:58608"/>
        <dbReference type="EC" id="2.7.7.41"/>
    </reaction>
</comment>
<evidence type="ECO:0000256" key="23">
    <source>
        <dbReference type="ARBA" id="ARBA00033406"/>
    </source>
</evidence>
<evidence type="ECO:0000256" key="22">
    <source>
        <dbReference type="ARBA" id="ARBA00032743"/>
    </source>
</evidence>
<dbReference type="EMBL" id="CP007154">
    <property type="protein sequence ID" value="AHH45568.1"/>
    <property type="molecule type" value="Genomic_DNA"/>
</dbReference>
<evidence type="ECO:0000256" key="4">
    <source>
        <dbReference type="ARBA" id="ARBA00005189"/>
    </source>
</evidence>
<name>W5V1F2_9BACT</name>
<keyword evidence="9" id="KW-0444">Lipid biosynthesis</keyword>